<proteinExistence type="predicted"/>
<reference evidence="1 2" key="1">
    <citation type="submission" date="2024-09" db="EMBL/GenBank/DDBJ databases">
        <authorList>
            <person name="Makale K.P.P."/>
            <person name="Makhzoum A."/>
            <person name="Rantong G."/>
            <person name="Rahube T.O."/>
        </authorList>
    </citation>
    <scope>NUCLEOTIDE SEQUENCE [LARGE SCALE GENOMIC DNA]</scope>
    <source>
        <strain evidence="1 2">KM_D13</strain>
    </source>
</reference>
<dbReference type="InterPro" id="IPR057006">
    <property type="entry name" value="Phage_TAC_19"/>
</dbReference>
<gene>
    <name evidence="1" type="primary">gpG</name>
    <name evidence="1" type="ORF">ACEU3E_26615</name>
</gene>
<dbReference type="NCBIfam" id="NF047360">
    <property type="entry name" value="tail_chap_PVL"/>
    <property type="match status" value="1"/>
</dbReference>
<dbReference type="Proteomes" id="UP001575622">
    <property type="component" value="Unassembled WGS sequence"/>
</dbReference>
<evidence type="ECO:0000313" key="2">
    <source>
        <dbReference type="Proteomes" id="UP001575622"/>
    </source>
</evidence>
<comment type="caution">
    <text evidence="1">The sequence shown here is derived from an EMBL/GenBank/DDBJ whole genome shotgun (WGS) entry which is preliminary data.</text>
</comment>
<evidence type="ECO:0000313" key="1">
    <source>
        <dbReference type="EMBL" id="MFB0845765.1"/>
    </source>
</evidence>
<organism evidence="1 2">
    <name type="scientific">Paenibacillus oleatilyticus</name>
    <dbReference type="NCBI Taxonomy" id="2594886"/>
    <lineage>
        <taxon>Bacteria</taxon>
        <taxon>Bacillati</taxon>
        <taxon>Bacillota</taxon>
        <taxon>Bacilli</taxon>
        <taxon>Bacillales</taxon>
        <taxon>Paenibacillaceae</taxon>
        <taxon>Paenibacillus</taxon>
    </lineage>
</organism>
<dbReference type="EMBL" id="JBHDLN010000016">
    <property type="protein sequence ID" value="MFB0845765.1"/>
    <property type="molecule type" value="Genomic_DNA"/>
</dbReference>
<name>A0ABV4V725_9BACL</name>
<dbReference type="Pfam" id="PF23857">
    <property type="entry name" value="Phage_TAC_19"/>
    <property type="match status" value="1"/>
</dbReference>
<protein>
    <submittedName>
        <fullName evidence="1">Phage tail assembly chaperone G</fullName>
    </submittedName>
</protein>
<keyword evidence="2" id="KW-1185">Reference proteome</keyword>
<dbReference type="RefSeq" id="WP_373955812.1">
    <property type="nucleotide sequence ID" value="NZ_JBHDLN010000016.1"/>
</dbReference>
<sequence>MEIVLRVEGEEKTFTQDFVSGRIFRKTLEMQKKIEGDIDVSTLDLLVDYVVELFGKKFTRDDFYDGIEAKRLIPTIVGCIQGVVGATAESVGADSNAPNS</sequence>
<accession>A0ABV4V725</accession>